<accession>A0A7W6NWP3</accession>
<dbReference type="Gene3D" id="2.30.40.10">
    <property type="entry name" value="Urease, subunit C, domain 1"/>
    <property type="match status" value="1"/>
</dbReference>
<protein>
    <recommendedName>
        <fullName evidence="2">Amidohydrolase 3 domain-containing protein</fullName>
    </recommendedName>
</protein>
<dbReference type="GO" id="GO:0016810">
    <property type="term" value="F:hydrolase activity, acting on carbon-nitrogen (but not peptide) bonds"/>
    <property type="evidence" value="ECO:0007669"/>
    <property type="project" value="InterPro"/>
</dbReference>
<dbReference type="PANTHER" id="PTHR22642:SF2">
    <property type="entry name" value="PROTEIN LONG AFTER FAR-RED 3"/>
    <property type="match status" value="1"/>
</dbReference>
<reference evidence="3 4" key="1">
    <citation type="submission" date="2020-08" db="EMBL/GenBank/DDBJ databases">
        <title>Genomic Encyclopedia of Type Strains, Phase IV (KMG-IV): sequencing the most valuable type-strain genomes for metagenomic binning, comparative biology and taxonomic classification.</title>
        <authorList>
            <person name="Goeker M."/>
        </authorList>
    </citation>
    <scope>NUCLEOTIDE SEQUENCE [LARGE SCALE GENOMIC DNA]</scope>
    <source>
        <strain evidence="3 4">DSM 101806</strain>
    </source>
</reference>
<evidence type="ECO:0000256" key="1">
    <source>
        <dbReference type="SAM" id="SignalP"/>
    </source>
</evidence>
<dbReference type="InterPro" id="IPR032466">
    <property type="entry name" value="Metal_Hydrolase"/>
</dbReference>
<evidence type="ECO:0000259" key="2">
    <source>
        <dbReference type="Pfam" id="PF07969"/>
    </source>
</evidence>
<feature type="domain" description="Amidohydrolase 3" evidence="2">
    <location>
        <begin position="84"/>
        <end position="572"/>
    </location>
</feature>
<feature type="chain" id="PRO_5030994158" description="Amidohydrolase 3 domain-containing protein" evidence="1">
    <location>
        <begin position="31"/>
        <end position="580"/>
    </location>
</feature>
<dbReference type="InterPro" id="IPR011059">
    <property type="entry name" value="Metal-dep_hydrolase_composite"/>
</dbReference>
<dbReference type="SUPFAM" id="SSF51338">
    <property type="entry name" value="Composite domain of metallo-dependent hydrolases"/>
    <property type="match status" value="1"/>
</dbReference>
<proteinExistence type="predicted"/>
<dbReference type="EMBL" id="JACIEH010000002">
    <property type="protein sequence ID" value="MBB4099319.1"/>
    <property type="molecule type" value="Genomic_DNA"/>
</dbReference>
<dbReference type="RefSeq" id="WP_183998606.1">
    <property type="nucleotide sequence ID" value="NZ_JACIEH010000002.1"/>
</dbReference>
<dbReference type="PANTHER" id="PTHR22642">
    <property type="entry name" value="IMIDAZOLONEPROPIONASE"/>
    <property type="match status" value="1"/>
</dbReference>
<dbReference type="InterPro" id="IPR033932">
    <property type="entry name" value="YtcJ-like"/>
</dbReference>
<name>A0A7W6NWP3_9SPHN</name>
<dbReference type="Gene3D" id="3.10.310.70">
    <property type="match status" value="1"/>
</dbReference>
<keyword evidence="1" id="KW-0732">Signal</keyword>
<dbReference type="CDD" id="cd01300">
    <property type="entry name" value="YtcJ_like"/>
    <property type="match status" value="1"/>
</dbReference>
<comment type="caution">
    <text evidence="3">The sequence shown here is derived from an EMBL/GenBank/DDBJ whole genome shotgun (WGS) entry which is preliminary data.</text>
</comment>
<gene>
    <name evidence="3" type="ORF">GGR46_002883</name>
</gene>
<dbReference type="AlphaFoldDB" id="A0A7W6NWP3"/>
<dbReference type="Pfam" id="PF07969">
    <property type="entry name" value="Amidohydro_3"/>
    <property type="match status" value="1"/>
</dbReference>
<feature type="signal peptide" evidence="1">
    <location>
        <begin position="1"/>
        <end position="30"/>
    </location>
</feature>
<keyword evidence="4" id="KW-1185">Reference proteome</keyword>
<dbReference type="InterPro" id="IPR013108">
    <property type="entry name" value="Amidohydro_3"/>
</dbReference>
<sequence>MAPRFARHSLFLRSATAGLLLAATANSAPALPAPEAADLILTNGRVYTVEEGKPWAQAVAIKDGRILAVGSVAEIAKRKGAKTQVVDLHGRFLMPAFGDAHAHPIFGGMSHARCSLHAGKTLDDYRWIIAECVKKNSGTGTIFGSGFNQTLFPPNGIPNKQLLDEISKDRPLIFESDGHTLWVNSKALELAGITKDTPDPKNGTIDRDPKTGEPVGGLEESAMALVDKLVPAPTDADLQGAIRYTVRFFNSMGITSWHDAAVEWDKGGTSRAIDAYEAVKARGELTMHTAMDLRWNNERGIEQMGDILKLSARAKQIGLAANGVKFFIDGVIPQRTAAMLKPYEGTSERGAPQIGLDTLSEAVAALDARGMQSHFHTIGDAAVREALDAVERTRGKDGMTDTRPMMSHMNVIDPADQPRFGKLNVTAVFQPLWACNEAYMDLTKEQIGPLRSTYIYPAGSVLRAGGRLAYGADWSVASANPFEGIEVALTRVGPEGDRLPLEPNEAVTLAQALKAYTLNVAYVNHLEKETGSILPGKSADLIVLDQDLFKVPARRIHATRVVLTMFRGRTVHGSLDGLGR</sequence>
<dbReference type="Gene3D" id="3.20.20.140">
    <property type="entry name" value="Metal-dependent hydrolases"/>
    <property type="match status" value="1"/>
</dbReference>
<dbReference type="SUPFAM" id="SSF51556">
    <property type="entry name" value="Metallo-dependent hydrolases"/>
    <property type="match status" value="1"/>
</dbReference>
<organism evidence="3 4">
    <name type="scientific">Sphingomonas kyeonggiensis</name>
    <dbReference type="NCBI Taxonomy" id="1268553"/>
    <lineage>
        <taxon>Bacteria</taxon>
        <taxon>Pseudomonadati</taxon>
        <taxon>Pseudomonadota</taxon>
        <taxon>Alphaproteobacteria</taxon>
        <taxon>Sphingomonadales</taxon>
        <taxon>Sphingomonadaceae</taxon>
        <taxon>Sphingomonas</taxon>
    </lineage>
</organism>
<evidence type="ECO:0000313" key="3">
    <source>
        <dbReference type="EMBL" id="MBB4099319.1"/>
    </source>
</evidence>
<evidence type="ECO:0000313" key="4">
    <source>
        <dbReference type="Proteomes" id="UP000557392"/>
    </source>
</evidence>
<dbReference type="Proteomes" id="UP000557392">
    <property type="component" value="Unassembled WGS sequence"/>
</dbReference>